<dbReference type="Gene3D" id="2.60.120.10">
    <property type="entry name" value="Jelly Rolls"/>
    <property type="match status" value="1"/>
</dbReference>
<keyword evidence="3" id="KW-1185">Reference proteome</keyword>
<dbReference type="Proteomes" id="UP001300692">
    <property type="component" value="Unassembled WGS sequence"/>
</dbReference>
<protein>
    <submittedName>
        <fullName evidence="2">Crp/Fnr family transcriptional regulator</fullName>
    </submittedName>
</protein>
<comment type="caution">
    <text evidence="2">The sequence shown here is derived from an EMBL/GenBank/DDBJ whole genome shotgun (WGS) entry which is preliminary data.</text>
</comment>
<dbReference type="InterPro" id="IPR014710">
    <property type="entry name" value="RmlC-like_jellyroll"/>
</dbReference>
<evidence type="ECO:0000313" key="2">
    <source>
        <dbReference type="EMBL" id="MCV9387736.1"/>
    </source>
</evidence>
<dbReference type="EMBL" id="JAOYOD010000001">
    <property type="protein sequence ID" value="MCV9387736.1"/>
    <property type="molecule type" value="Genomic_DNA"/>
</dbReference>
<dbReference type="CDD" id="cd00038">
    <property type="entry name" value="CAP_ED"/>
    <property type="match status" value="1"/>
</dbReference>
<feature type="domain" description="Cyclic nucleotide-binding" evidence="1">
    <location>
        <begin position="33"/>
        <end position="121"/>
    </location>
</feature>
<dbReference type="InterPro" id="IPR000595">
    <property type="entry name" value="cNMP-bd_dom"/>
</dbReference>
<organism evidence="2 3">
    <name type="scientific">Reichenbachiella ulvae</name>
    <dbReference type="NCBI Taxonomy" id="2980104"/>
    <lineage>
        <taxon>Bacteria</taxon>
        <taxon>Pseudomonadati</taxon>
        <taxon>Bacteroidota</taxon>
        <taxon>Cytophagia</taxon>
        <taxon>Cytophagales</taxon>
        <taxon>Reichenbachiellaceae</taxon>
        <taxon>Reichenbachiella</taxon>
    </lineage>
</organism>
<reference evidence="2 3" key="1">
    <citation type="submission" date="2022-10" db="EMBL/GenBank/DDBJ databases">
        <title>Comparative genomics and taxonomic characterization of three novel marine species of genus Reichenbachiella exhibiting antioxidant and polysaccharide degradation activities.</title>
        <authorList>
            <person name="Muhammad N."/>
            <person name="Lee Y.-J."/>
            <person name="Ko J."/>
            <person name="Kim S.-G."/>
        </authorList>
    </citation>
    <scope>NUCLEOTIDE SEQUENCE [LARGE SCALE GENOMIC DNA]</scope>
    <source>
        <strain evidence="2 3">ABR2-5</strain>
    </source>
</reference>
<dbReference type="InterPro" id="IPR018490">
    <property type="entry name" value="cNMP-bd_dom_sf"/>
</dbReference>
<proteinExistence type="predicted"/>
<gene>
    <name evidence="2" type="ORF">N7U62_13725</name>
</gene>
<dbReference type="RefSeq" id="WP_264138556.1">
    <property type="nucleotide sequence ID" value="NZ_JAOYOD010000001.1"/>
</dbReference>
<evidence type="ECO:0000313" key="3">
    <source>
        <dbReference type="Proteomes" id="UP001300692"/>
    </source>
</evidence>
<dbReference type="SUPFAM" id="SSF51206">
    <property type="entry name" value="cAMP-binding domain-like"/>
    <property type="match status" value="1"/>
</dbReference>
<evidence type="ECO:0000259" key="1">
    <source>
        <dbReference type="Pfam" id="PF00027"/>
    </source>
</evidence>
<accession>A0ABT3CVY9</accession>
<name>A0ABT3CVY9_9BACT</name>
<sequence>MNALEQLSDHIAQFSPKGFKLSTHQLEKFFSSKKLTRKQHLLTAGHPCHYLYFISKGCMRSYFINPKGTEQILNFGIENWWMTDYDNFSNQQISQLNIQALEDSELLCLSRSNFDQLIEQHPEINHYFRVILEKRHTADQRRMQYMFTLTAEEIYKHFATKNTPFLQRVPQYMLASYLGMTPESLSKIRKKLMEEGS</sequence>
<dbReference type="Pfam" id="PF00027">
    <property type="entry name" value="cNMP_binding"/>
    <property type="match status" value="1"/>
</dbReference>